<dbReference type="InterPro" id="IPR013325">
    <property type="entry name" value="RNA_pol_sigma_r2"/>
</dbReference>
<evidence type="ECO:0000259" key="6">
    <source>
        <dbReference type="Pfam" id="PF08281"/>
    </source>
</evidence>
<dbReference type="Gene3D" id="1.10.1740.10">
    <property type="match status" value="1"/>
</dbReference>
<dbReference type="PANTHER" id="PTHR43133">
    <property type="entry name" value="RNA POLYMERASE ECF-TYPE SIGMA FACTO"/>
    <property type="match status" value="1"/>
</dbReference>
<dbReference type="EMBL" id="JBBWWT010000001">
    <property type="protein sequence ID" value="MEL1263059.1"/>
    <property type="molecule type" value="Genomic_DNA"/>
</dbReference>
<sequence length="184" mass="21568">MSIPVALRTVSYYTEVVPDDIENVAREYHAELLRMLRARLPNAQDAQDLAQEAYARVMRYQGQLKGEELRLMLFRIAQNLITDHYRWNRLRENAHFPIEDMKFELSSEEPTHDRRLDNTQRLKRLEKIVLAMPERRRAVFLLSRIEGLTNVEIARRRGITVKAVEKHIAKAIAECRNLAEDDGS</sequence>
<dbReference type="Pfam" id="PF04542">
    <property type="entry name" value="Sigma70_r2"/>
    <property type="match status" value="1"/>
</dbReference>
<dbReference type="InterPro" id="IPR039425">
    <property type="entry name" value="RNA_pol_sigma-70-like"/>
</dbReference>
<organism evidence="7 8">
    <name type="scientific">Pseudoxanthomonas putridarboris</name>
    <dbReference type="NCBI Taxonomy" id="752605"/>
    <lineage>
        <taxon>Bacteria</taxon>
        <taxon>Pseudomonadati</taxon>
        <taxon>Pseudomonadota</taxon>
        <taxon>Gammaproteobacteria</taxon>
        <taxon>Lysobacterales</taxon>
        <taxon>Lysobacteraceae</taxon>
        <taxon>Pseudoxanthomonas</taxon>
    </lineage>
</organism>
<keyword evidence="8" id="KW-1185">Reference proteome</keyword>
<dbReference type="PANTHER" id="PTHR43133:SF63">
    <property type="entry name" value="RNA POLYMERASE SIGMA FACTOR FECI-RELATED"/>
    <property type="match status" value="1"/>
</dbReference>
<protein>
    <submittedName>
        <fullName evidence="7">Sigma-70 family RNA polymerase sigma factor</fullName>
    </submittedName>
</protein>
<name>A0ABU9IWM6_9GAMM</name>
<evidence type="ECO:0000256" key="3">
    <source>
        <dbReference type="ARBA" id="ARBA00023082"/>
    </source>
</evidence>
<proteinExistence type="inferred from homology"/>
<evidence type="ECO:0000313" key="8">
    <source>
        <dbReference type="Proteomes" id="UP001459204"/>
    </source>
</evidence>
<dbReference type="InterPro" id="IPR007627">
    <property type="entry name" value="RNA_pol_sigma70_r2"/>
</dbReference>
<keyword evidence="2" id="KW-0805">Transcription regulation</keyword>
<dbReference type="InterPro" id="IPR014284">
    <property type="entry name" value="RNA_pol_sigma-70_dom"/>
</dbReference>
<feature type="domain" description="RNA polymerase sigma-70 region 2" evidence="5">
    <location>
        <begin position="26"/>
        <end position="88"/>
    </location>
</feature>
<dbReference type="Gene3D" id="1.10.10.10">
    <property type="entry name" value="Winged helix-like DNA-binding domain superfamily/Winged helix DNA-binding domain"/>
    <property type="match status" value="1"/>
</dbReference>
<dbReference type="InterPro" id="IPR013249">
    <property type="entry name" value="RNA_pol_sigma70_r4_t2"/>
</dbReference>
<evidence type="ECO:0000256" key="1">
    <source>
        <dbReference type="ARBA" id="ARBA00010641"/>
    </source>
</evidence>
<keyword evidence="3" id="KW-0731">Sigma factor</keyword>
<keyword evidence="4" id="KW-0804">Transcription</keyword>
<comment type="similarity">
    <text evidence="1">Belongs to the sigma-70 factor family. ECF subfamily.</text>
</comment>
<feature type="domain" description="RNA polymerase sigma factor 70 region 4 type 2" evidence="6">
    <location>
        <begin position="123"/>
        <end position="175"/>
    </location>
</feature>
<evidence type="ECO:0000259" key="5">
    <source>
        <dbReference type="Pfam" id="PF04542"/>
    </source>
</evidence>
<dbReference type="NCBIfam" id="TIGR02937">
    <property type="entry name" value="sigma70-ECF"/>
    <property type="match status" value="1"/>
</dbReference>
<dbReference type="InterPro" id="IPR013324">
    <property type="entry name" value="RNA_pol_sigma_r3/r4-like"/>
</dbReference>
<reference evidence="7 8" key="1">
    <citation type="submission" date="2024-04" db="EMBL/GenBank/DDBJ databases">
        <title>Draft genome sequence of Pseudoxanthomonas putridarboris WD12.</title>
        <authorList>
            <person name="Oh J."/>
        </authorList>
    </citation>
    <scope>NUCLEOTIDE SEQUENCE [LARGE SCALE GENOMIC DNA]</scope>
    <source>
        <strain evidence="7 8">WD12</strain>
    </source>
</reference>
<dbReference type="SUPFAM" id="SSF88946">
    <property type="entry name" value="Sigma2 domain of RNA polymerase sigma factors"/>
    <property type="match status" value="1"/>
</dbReference>
<dbReference type="SUPFAM" id="SSF88659">
    <property type="entry name" value="Sigma3 and sigma4 domains of RNA polymerase sigma factors"/>
    <property type="match status" value="1"/>
</dbReference>
<comment type="caution">
    <text evidence="7">The sequence shown here is derived from an EMBL/GenBank/DDBJ whole genome shotgun (WGS) entry which is preliminary data.</text>
</comment>
<dbReference type="Proteomes" id="UP001459204">
    <property type="component" value="Unassembled WGS sequence"/>
</dbReference>
<evidence type="ECO:0000256" key="4">
    <source>
        <dbReference type="ARBA" id="ARBA00023163"/>
    </source>
</evidence>
<evidence type="ECO:0000313" key="7">
    <source>
        <dbReference type="EMBL" id="MEL1263059.1"/>
    </source>
</evidence>
<dbReference type="Pfam" id="PF08281">
    <property type="entry name" value="Sigma70_r4_2"/>
    <property type="match status" value="1"/>
</dbReference>
<accession>A0ABU9IWM6</accession>
<dbReference type="InterPro" id="IPR036388">
    <property type="entry name" value="WH-like_DNA-bd_sf"/>
</dbReference>
<evidence type="ECO:0000256" key="2">
    <source>
        <dbReference type="ARBA" id="ARBA00023015"/>
    </source>
</evidence>
<gene>
    <name evidence="7" type="ORF">AAD027_01545</name>
</gene>